<name>A0AAD5YET9_9APHY</name>
<dbReference type="Proteomes" id="UP001212997">
    <property type="component" value="Unassembled WGS sequence"/>
</dbReference>
<proteinExistence type="predicted"/>
<keyword evidence="2" id="KW-1185">Reference proteome</keyword>
<gene>
    <name evidence="1" type="ORF">NLI96_g4416</name>
</gene>
<dbReference type="AlphaFoldDB" id="A0AAD5YET9"/>
<evidence type="ECO:0000313" key="2">
    <source>
        <dbReference type="Proteomes" id="UP001212997"/>
    </source>
</evidence>
<accession>A0AAD5YET9</accession>
<dbReference type="EMBL" id="JANAWD010000129">
    <property type="protein sequence ID" value="KAJ3486200.1"/>
    <property type="molecule type" value="Genomic_DNA"/>
</dbReference>
<sequence length="291" mass="33326">MLALPQGANVPSNEVPEVHVPDDAEDMAALLDALYNPRSMLLKRLDPDTPLKIKGLLHLATKYDMTSIRSMLIQQLESDWPLNLEDWRKMYDQQQDFLRRKATTFDSHNLDLNFPEAASAFRMAVDYDIPSIIPAIVYTLITIPLTHNWDDERTFPHGKLYGDIAKGKIRTAKWEMLTVKEILQIARAKEVFCTRSAKLPISRVAQGFCHDSSIPCQCILEKIFVTRRELSPSVFSTQSPDPLKSLREMFLSQDMEFLCNGCRQANQELIRAKEQEHWNALIALPICKSRP</sequence>
<comment type="caution">
    <text evidence="1">The sequence shown here is derived from an EMBL/GenBank/DDBJ whole genome shotgun (WGS) entry which is preliminary data.</text>
</comment>
<reference evidence="1" key="1">
    <citation type="submission" date="2022-07" db="EMBL/GenBank/DDBJ databases">
        <title>Genome Sequence of Physisporinus lineatus.</title>
        <authorList>
            <person name="Buettner E."/>
        </authorList>
    </citation>
    <scope>NUCLEOTIDE SEQUENCE</scope>
    <source>
        <strain evidence="1">VT162</strain>
    </source>
</reference>
<evidence type="ECO:0000313" key="1">
    <source>
        <dbReference type="EMBL" id="KAJ3486200.1"/>
    </source>
</evidence>
<protein>
    <submittedName>
        <fullName evidence="1">Uncharacterized protein</fullName>
    </submittedName>
</protein>
<organism evidence="1 2">
    <name type="scientific">Meripilus lineatus</name>
    <dbReference type="NCBI Taxonomy" id="2056292"/>
    <lineage>
        <taxon>Eukaryota</taxon>
        <taxon>Fungi</taxon>
        <taxon>Dikarya</taxon>
        <taxon>Basidiomycota</taxon>
        <taxon>Agaricomycotina</taxon>
        <taxon>Agaricomycetes</taxon>
        <taxon>Polyporales</taxon>
        <taxon>Meripilaceae</taxon>
        <taxon>Meripilus</taxon>
    </lineage>
</organism>